<dbReference type="InterPro" id="IPR014729">
    <property type="entry name" value="Rossmann-like_a/b/a_fold"/>
</dbReference>
<dbReference type="Pfam" id="PF13537">
    <property type="entry name" value="GATase_7"/>
    <property type="match status" value="1"/>
</dbReference>
<feature type="domain" description="Asparagine synthetase" evidence="1">
    <location>
        <begin position="211"/>
        <end position="495"/>
    </location>
</feature>
<dbReference type="Pfam" id="PF00733">
    <property type="entry name" value="Asn_synthase"/>
    <property type="match status" value="1"/>
</dbReference>
<dbReference type="InterPro" id="IPR051786">
    <property type="entry name" value="ASN_synthetase/amidase"/>
</dbReference>
<evidence type="ECO:0000259" key="1">
    <source>
        <dbReference type="Pfam" id="PF00733"/>
    </source>
</evidence>
<proteinExistence type="predicted"/>
<dbReference type="SUPFAM" id="SSF56235">
    <property type="entry name" value="N-terminal nucleophile aminohydrolases (Ntn hydrolases)"/>
    <property type="match status" value="1"/>
</dbReference>
<dbReference type="InterPro" id="IPR017932">
    <property type="entry name" value="GATase_2_dom"/>
</dbReference>
<accession>A0A6J7LDQ0</accession>
<dbReference type="AlphaFoldDB" id="A0A6J7LDQ0"/>
<dbReference type="GO" id="GO:0006529">
    <property type="term" value="P:asparagine biosynthetic process"/>
    <property type="evidence" value="ECO:0007669"/>
    <property type="project" value="InterPro"/>
</dbReference>
<dbReference type="GO" id="GO:0005829">
    <property type="term" value="C:cytosol"/>
    <property type="evidence" value="ECO:0007669"/>
    <property type="project" value="TreeGrafter"/>
</dbReference>
<feature type="domain" description="Glutamine amidotransferase type-2" evidence="2">
    <location>
        <begin position="42"/>
        <end position="136"/>
    </location>
</feature>
<dbReference type="SUPFAM" id="SSF52402">
    <property type="entry name" value="Adenine nucleotide alpha hydrolases-like"/>
    <property type="match status" value="1"/>
</dbReference>
<dbReference type="Gene3D" id="3.60.20.10">
    <property type="entry name" value="Glutamine Phosphoribosylpyrophosphate, subunit 1, domain 1"/>
    <property type="match status" value="1"/>
</dbReference>
<reference evidence="3" key="1">
    <citation type="submission" date="2020-05" db="EMBL/GenBank/DDBJ databases">
        <authorList>
            <person name="Chiriac C."/>
            <person name="Salcher M."/>
            <person name="Ghai R."/>
            <person name="Kavagutti S V."/>
        </authorList>
    </citation>
    <scope>NUCLEOTIDE SEQUENCE</scope>
</reference>
<dbReference type="Gene3D" id="3.40.50.620">
    <property type="entry name" value="HUPs"/>
    <property type="match status" value="1"/>
</dbReference>
<dbReference type="PANTHER" id="PTHR43284">
    <property type="entry name" value="ASPARAGINE SYNTHETASE (GLUTAMINE-HYDROLYZING)"/>
    <property type="match status" value="1"/>
</dbReference>
<protein>
    <submittedName>
        <fullName evidence="3">Unannotated protein</fullName>
    </submittedName>
</protein>
<evidence type="ECO:0000313" key="3">
    <source>
        <dbReference type="EMBL" id="CAB4964189.1"/>
    </source>
</evidence>
<dbReference type="EMBL" id="CAFBNF010000361">
    <property type="protein sequence ID" value="CAB4964189.1"/>
    <property type="molecule type" value="Genomic_DNA"/>
</dbReference>
<gene>
    <name evidence="3" type="ORF">UFOPK3773_02230</name>
</gene>
<dbReference type="InterPro" id="IPR029055">
    <property type="entry name" value="Ntn_hydrolases_N"/>
</dbReference>
<sequence length="559" mass="59199">MTQPAFVGSVRSGAGTDESLVLTLSESLAAAGHVSRHDMSDLTVVLFGDLADRTSLARRLGCAEDSLPYGAALASLLVEAHDLAWLPESSGDFALVAWNRRTGTLVLARNHAGTRPLFYGETPGALHFGSDISPVLASMGQGSASPFLPAVAAYLIGNAAPPGTTLAAGVRSVPAGHLLSWHDGTARLVCHWDPSHLPHSPVRSVDEAAAELRALIKVSVAESLPPGGAVGTHLTGGIDSAIVAADLLMACEATGRATPLAFAWHPDTSRESDAIDVRLINAMGTHLSMSVQWSSADDSALWAALARNPLEQPTTSTLLHEVEVQTSASARGVATLFSGWGGDEFVSYNGRHLRGRTLRARAGHLRRLIAPADPQRNDAGQLRGYASAVVRRHSVPSIMETLPTLRTARATQLCYLGSGHLSERTDSWSSAGSAFGVQYAYPLLDRRLLEWALALPDSMVGAGRHLMREALSDVIPDEVRLNTDKSDASRDTSRAVDAVRARGLELTLNPALAPLVDLSRFTTQLLSDKPVVQPGKFMAAARLLYQPGGTPLGELVRLP</sequence>
<dbReference type="InterPro" id="IPR001962">
    <property type="entry name" value="Asn_synthase"/>
</dbReference>
<evidence type="ECO:0000259" key="2">
    <source>
        <dbReference type="Pfam" id="PF13537"/>
    </source>
</evidence>
<dbReference type="GO" id="GO:0004066">
    <property type="term" value="F:asparagine synthase (glutamine-hydrolyzing) activity"/>
    <property type="evidence" value="ECO:0007669"/>
    <property type="project" value="InterPro"/>
</dbReference>
<name>A0A6J7LDQ0_9ZZZZ</name>
<dbReference type="PANTHER" id="PTHR43284:SF1">
    <property type="entry name" value="ASPARAGINE SYNTHETASE"/>
    <property type="match status" value="1"/>
</dbReference>
<organism evidence="3">
    <name type="scientific">freshwater metagenome</name>
    <dbReference type="NCBI Taxonomy" id="449393"/>
    <lineage>
        <taxon>unclassified sequences</taxon>
        <taxon>metagenomes</taxon>
        <taxon>ecological metagenomes</taxon>
    </lineage>
</organism>